<dbReference type="PROSITE" id="PS01124">
    <property type="entry name" value="HTH_ARAC_FAMILY_2"/>
    <property type="match status" value="1"/>
</dbReference>
<feature type="domain" description="HTH araC/xylS-type" evidence="4">
    <location>
        <begin position="107"/>
        <end position="186"/>
    </location>
</feature>
<name>A0ABV1RTQ5_9BACT</name>
<dbReference type="SUPFAM" id="SSF46689">
    <property type="entry name" value="Homeodomain-like"/>
    <property type="match status" value="1"/>
</dbReference>
<reference evidence="5 6" key="1">
    <citation type="submission" date="2024-06" db="EMBL/GenBank/DDBJ databases">
        <title>Pontibacter populi HYL7-15.</title>
        <authorList>
            <person name="Kim M.K."/>
        </authorList>
    </citation>
    <scope>NUCLEOTIDE SEQUENCE [LARGE SCALE GENOMIC DNA]</scope>
    <source>
        <strain evidence="5 6">HYL7-15</strain>
    </source>
</reference>
<dbReference type="PROSITE" id="PS00041">
    <property type="entry name" value="HTH_ARAC_FAMILY_1"/>
    <property type="match status" value="1"/>
</dbReference>
<keyword evidence="3" id="KW-0804">Transcription</keyword>
<sequence>MPQQNQPPVFYKLHIRNMVCPRCIKVVSEELEKLQLPVQGITLGEATLTTEPSQQELVMIKQKLAAEGFELLEDPKAELVEKVKIAVINLLRSGKVEELHVNLSDYLSELLNRDYNMLSALFSAAEGVTIARYMVLQKIEMAKELLDYNELSLSQIADKLGYSSVAHLSNQFKQVTGLTPSEYKKSSAVARKPLDQLQ</sequence>
<evidence type="ECO:0000313" key="6">
    <source>
        <dbReference type="Proteomes" id="UP001476807"/>
    </source>
</evidence>
<evidence type="ECO:0000259" key="4">
    <source>
        <dbReference type="PROSITE" id="PS01124"/>
    </source>
</evidence>
<dbReference type="InterPro" id="IPR018062">
    <property type="entry name" value="HTH_AraC-typ_CS"/>
</dbReference>
<dbReference type="EMBL" id="JBEOKT010000006">
    <property type="protein sequence ID" value="MER2997758.1"/>
    <property type="molecule type" value="Genomic_DNA"/>
</dbReference>
<keyword evidence="1" id="KW-0805">Transcription regulation</keyword>
<keyword evidence="2" id="KW-0238">DNA-binding</keyword>
<dbReference type="Proteomes" id="UP001476807">
    <property type="component" value="Unassembled WGS sequence"/>
</dbReference>
<dbReference type="Gene3D" id="1.10.10.60">
    <property type="entry name" value="Homeodomain-like"/>
    <property type="match status" value="1"/>
</dbReference>
<dbReference type="Pfam" id="PF12833">
    <property type="entry name" value="HTH_18"/>
    <property type="match status" value="1"/>
</dbReference>
<dbReference type="PANTHER" id="PTHR43280">
    <property type="entry name" value="ARAC-FAMILY TRANSCRIPTIONAL REGULATOR"/>
    <property type="match status" value="1"/>
</dbReference>
<accession>A0ABV1RTQ5</accession>
<comment type="caution">
    <text evidence="5">The sequence shown here is derived from an EMBL/GenBank/DDBJ whole genome shotgun (WGS) entry which is preliminary data.</text>
</comment>
<gene>
    <name evidence="5" type="ORF">ABS362_09380</name>
</gene>
<dbReference type="InterPro" id="IPR009057">
    <property type="entry name" value="Homeodomain-like_sf"/>
</dbReference>
<keyword evidence="6" id="KW-1185">Reference proteome</keyword>
<organism evidence="5 6">
    <name type="scientific">Pontibacter populi</name>
    <dbReference type="NCBI Taxonomy" id="890055"/>
    <lineage>
        <taxon>Bacteria</taxon>
        <taxon>Pseudomonadati</taxon>
        <taxon>Bacteroidota</taxon>
        <taxon>Cytophagia</taxon>
        <taxon>Cytophagales</taxon>
        <taxon>Hymenobacteraceae</taxon>
        <taxon>Pontibacter</taxon>
    </lineage>
</organism>
<evidence type="ECO:0000256" key="3">
    <source>
        <dbReference type="ARBA" id="ARBA00023163"/>
    </source>
</evidence>
<evidence type="ECO:0000256" key="1">
    <source>
        <dbReference type="ARBA" id="ARBA00023015"/>
    </source>
</evidence>
<dbReference type="RefSeq" id="WP_350412173.1">
    <property type="nucleotide sequence ID" value="NZ_JBEOKT010000006.1"/>
</dbReference>
<proteinExistence type="predicted"/>
<dbReference type="PANTHER" id="PTHR43280:SF28">
    <property type="entry name" value="HTH-TYPE TRANSCRIPTIONAL ACTIVATOR RHAS"/>
    <property type="match status" value="1"/>
</dbReference>
<evidence type="ECO:0000256" key="2">
    <source>
        <dbReference type="ARBA" id="ARBA00023125"/>
    </source>
</evidence>
<protein>
    <submittedName>
        <fullName evidence="5">AraC family transcriptional regulator</fullName>
    </submittedName>
</protein>
<evidence type="ECO:0000313" key="5">
    <source>
        <dbReference type="EMBL" id="MER2997758.1"/>
    </source>
</evidence>
<dbReference type="SMART" id="SM00342">
    <property type="entry name" value="HTH_ARAC"/>
    <property type="match status" value="1"/>
</dbReference>
<dbReference type="InterPro" id="IPR018060">
    <property type="entry name" value="HTH_AraC"/>
</dbReference>